<evidence type="ECO:0008006" key="4">
    <source>
        <dbReference type="Google" id="ProtNLM"/>
    </source>
</evidence>
<dbReference type="OrthoDB" id="8448098at2"/>
<dbReference type="RefSeq" id="WP_085771575.1">
    <property type="nucleotide sequence ID" value="NZ_AP027149.1"/>
</dbReference>
<dbReference type="Proteomes" id="UP000193978">
    <property type="component" value="Chromosome"/>
</dbReference>
<dbReference type="EMBL" id="CP019948">
    <property type="protein sequence ID" value="ARN81466.1"/>
    <property type="molecule type" value="Genomic_DNA"/>
</dbReference>
<protein>
    <recommendedName>
        <fullName evidence="4">Phasin domain-containing protein</fullName>
    </recommendedName>
</protein>
<name>A0A1W6MVC3_9HYPH</name>
<keyword evidence="3" id="KW-1185">Reference proteome</keyword>
<feature type="compositionally biased region" description="Pro residues" evidence="1">
    <location>
        <begin position="65"/>
        <end position="74"/>
    </location>
</feature>
<accession>A0A1W6MVC3</accession>
<evidence type="ECO:0000313" key="2">
    <source>
        <dbReference type="EMBL" id="ARN81466.1"/>
    </source>
</evidence>
<organism evidence="2 3">
    <name type="scientific">Methylocystis bryophila</name>
    <dbReference type="NCBI Taxonomy" id="655015"/>
    <lineage>
        <taxon>Bacteria</taxon>
        <taxon>Pseudomonadati</taxon>
        <taxon>Pseudomonadota</taxon>
        <taxon>Alphaproteobacteria</taxon>
        <taxon>Hyphomicrobiales</taxon>
        <taxon>Methylocystaceae</taxon>
        <taxon>Methylocystis</taxon>
    </lineage>
</organism>
<dbReference type="KEGG" id="mbry:B1812_10730"/>
<gene>
    <name evidence="2" type="ORF">B1812_10730</name>
</gene>
<reference evidence="2 3" key="1">
    <citation type="submission" date="2017-02" db="EMBL/GenBank/DDBJ databases">
        <authorList>
            <person name="Peterson S.W."/>
        </authorList>
    </citation>
    <scope>NUCLEOTIDE SEQUENCE [LARGE SCALE GENOMIC DNA]</scope>
    <source>
        <strain evidence="2 3">S285</strain>
    </source>
</reference>
<dbReference type="AlphaFoldDB" id="A0A1W6MVC3"/>
<proteinExistence type="predicted"/>
<feature type="compositionally biased region" description="Basic and acidic residues" evidence="1">
    <location>
        <begin position="1"/>
        <end position="13"/>
    </location>
</feature>
<evidence type="ECO:0000313" key="3">
    <source>
        <dbReference type="Proteomes" id="UP000193978"/>
    </source>
</evidence>
<evidence type="ECO:0000256" key="1">
    <source>
        <dbReference type="SAM" id="MobiDB-lite"/>
    </source>
</evidence>
<feature type="compositionally biased region" description="Low complexity" evidence="1">
    <location>
        <begin position="50"/>
        <end position="64"/>
    </location>
</feature>
<feature type="compositionally biased region" description="Low complexity" evidence="1">
    <location>
        <begin position="22"/>
        <end position="37"/>
    </location>
</feature>
<sequence length="170" mass="18217">MTKQRPGPDEKVGSTRTRGAKIPSAAAIPPAEESVSPVEATVSLAEEEQPAAFAAPVVSEAAPEVAPPAPPAPASEPVEPAAQIVLLASEAEADLREQPSAFSFSWSVKSLEFWRENTQAFYRLASELGAARTPGEIVEAHSRFAVERLRAFGRHAEEMSTVRVKYFYAA</sequence>
<feature type="region of interest" description="Disordered" evidence="1">
    <location>
        <begin position="1"/>
        <end position="77"/>
    </location>
</feature>